<keyword evidence="12" id="KW-1185">Reference proteome</keyword>
<dbReference type="CDD" id="cd00112">
    <property type="entry name" value="LDLa"/>
    <property type="match status" value="5"/>
</dbReference>
<feature type="disulfide bond" evidence="10">
    <location>
        <begin position="180"/>
        <end position="192"/>
    </location>
</feature>
<feature type="disulfide bond" evidence="10">
    <location>
        <begin position="141"/>
        <end position="153"/>
    </location>
</feature>
<dbReference type="PROSITE" id="PS01209">
    <property type="entry name" value="LDLRA_1"/>
    <property type="match status" value="4"/>
</dbReference>
<feature type="disulfide bond" evidence="10">
    <location>
        <begin position="61"/>
        <end position="73"/>
    </location>
</feature>
<dbReference type="FunFam" id="4.10.400.10:FF:000034">
    <property type="entry name" value="Low-density lipoprotein receptor-related protein 2"/>
    <property type="match status" value="1"/>
</dbReference>
<dbReference type="PRINTS" id="PR00261">
    <property type="entry name" value="LDLRECEPTOR"/>
</dbReference>
<comment type="caution">
    <text evidence="10">Lacks conserved residue(s) required for the propagation of feature annotation.</text>
</comment>
<feature type="disulfide bond" evidence="10">
    <location>
        <begin position="120"/>
        <end position="135"/>
    </location>
</feature>
<dbReference type="EMBL" id="SEYY01001112">
    <property type="protein sequence ID" value="KAB7505772.1"/>
    <property type="molecule type" value="Genomic_DNA"/>
</dbReference>
<feature type="disulfide bond" evidence="10">
    <location>
        <begin position="264"/>
        <end position="279"/>
    </location>
</feature>
<dbReference type="Proteomes" id="UP000326759">
    <property type="component" value="Unassembled WGS sequence"/>
</dbReference>
<feature type="disulfide bond" evidence="10">
    <location>
        <begin position="148"/>
        <end position="166"/>
    </location>
</feature>
<feature type="disulfide bond" evidence="10">
    <location>
        <begin position="199"/>
        <end position="214"/>
    </location>
</feature>
<keyword evidence="2" id="KW-0812">Transmembrane</keyword>
<dbReference type="InterPro" id="IPR023415">
    <property type="entry name" value="LDLR_class-A_CS"/>
</dbReference>
<dbReference type="SUPFAM" id="SSF57424">
    <property type="entry name" value="LDL receptor-like module"/>
    <property type="match status" value="6"/>
</dbReference>
<feature type="disulfide bond" evidence="10">
    <location>
        <begin position="187"/>
        <end position="205"/>
    </location>
</feature>
<evidence type="ECO:0000256" key="9">
    <source>
        <dbReference type="ARBA" id="ARBA00023180"/>
    </source>
</evidence>
<dbReference type="GO" id="GO:0005886">
    <property type="term" value="C:plasma membrane"/>
    <property type="evidence" value="ECO:0007669"/>
    <property type="project" value="TreeGrafter"/>
</dbReference>
<evidence type="ECO:0000256" key="6">
    <source>
        <dbReference type="ARBA" id="ARBA00023136"/>
    </source>
</evidence>
<dbReference type="InterPro" id="IPR036055">
    <property type="entry name" value="LDL_receptor-like_sf"/>
</dbReference>
<feature type="disulfide bond" evidence="10">
    <location>
        <begin position="160"/>
        <end position="175"/>
    </location>
</feature>
<dbReference type="PANTHER" id="PTHR22722">
    <property type="entry name" value="LOW-DENSITY LIPOPROTEIN RECEPTOR-RELATED PROTEIN 2-RELATED"/>
    <property type="match status" value="1"/>
</dbReference>
<dbReference type="InterPro" id="IPR002172">
    <property type="entry name" value="LDrepeatLR_classA_rpt"/>
</dbReference>
<evidence type="ECO:0000256" key="10">
    <source>
        <dbReference type="PROSITE-ProRule" id="PRU00124"/>
    </source>
</evidence>
<name>A0A5N5TGU9_9CRUS</name>
<dbReference type="Gene3D" id="4.10.400.10">
    <property type="entry name" value="Low-density Lipoprotein Receptor"/>
    <property type="match status" value="7"/>
</dbReference>
<dbReference type="SMART" id="SM00192">
    <property type="entry name" value="LDLa"/>
    <property type="match status" value="7"/>
</dbReference>
<keyword evidence="5" id="KW-1133">Transmembrane helix</keyword>
<keyword evidence="6" id="KW-0472">Membrane</keyword>
<comment type="caution">
    <text evidence="11">The sequence shown here is derived from an EMBL/GenBank/DDBJ whole genome shotgun (WGS) entry which is preliminary data.</text>
</comment>
<dbReference type="OrthoDB" id="6348094at2759"/>
<sequence length="341" mass="39086">MLYFSPYQYGKIFMYTCMLSQFKCQASNETSAFCIPKKRHCDGTPDCPGGEDEKDCVPRTCPADWFKCNNSQCIPLVWVCDGDRDCLDESDEQADCPTRKCRENEFRCKNGRCIPNSWVCDGEPDCMDKEDENECSGTRSCNPMYFKCENNKCIPNRWQCDGDDDCQDGSDEEKCTERICGDDEHKCQNGRCIPKENYCDGISNCEDGSDELNCPPQNCTQGQFMCVTNKTCILNHLTSSKLRNRFFPGKVKYFWIRITLEWVCDDDADCGDMSDEKDCRETCLADQSQCDSGDCVPVSWLCDGHPDCRDESDEGQEFCAKHECLPDLFRNVFFSQRIFLT</sequence>
<dbReference type="PROSITE" id="PS50068">
    <property type="entry name" value="LDLRA_2"/>
    <property type="match status" value="7"/>
</dbReference>
<evidence type="ECO:0000256" key="4">
    <source>
        <dbReference type="ARBA" id="ARBA00022737"/>
    </source>
</evidence>
<keyword evidence="4" id="KW-0677">Repeat</keyword>
<keyword evidence="7 10" id="KW-1015">Disulfide bond</keyword>
<evidence type="ECO:0000313" key="11">
    <source>
        <dbReference type="EMBL" id="KAB7505772.1"/>
    </source>
</evidence>
<feature type="disulfide bond" evidence="10">
    <location>
        <begin position="283"/>
        <end position="295"/>
    </location>
</feature>
<feature type="disulfide bond" evidence="10">
    <location>
        <begin position="41"/>
        <end position="56"/>
    </location>
</feature>
<evidence type="ECO:0000256" key="5">
    <source>
        <dbReference type="ARBA" id="ARBA00022989"/>
    </source>
</evidence>
<evidence type="ECO:0000256" key="3">
    <source>
        <dbReference type="ARBA" id="ARBA00022729"/>
    </source>
</evidence>
<keyword evidence="8 11" id="KW-0675">Receptor</keyword>
<feature type="disulfide bond" evidence="10">
    <location>
        <begin position="101"/>
        <end position="113"/>
    </location>
</feature>
<dbReference type="Pfam" id="PF00057">
    <property type="entry name" value="Ldl_recept_a"/>
    <property type="match status" value="6"/>
</dbReference>
<evidence type="ECO:0000256" key="1">
    <source>
        <dbReference type="ARBA" id="ARBA00004167"/>
    </source>
</evidence>
<protein>
    <submittedName>
        <fullName evidence="11">Very low-density lipoprotein receptor</fullName>
    </submittedName>
</protein>
<evidence type="ECO:0000256" key="2">
    <source>
        <dbReference type="ARBA" id="ARBA00022692"/>
    </source>
</evidence>
<evidence type="ECO:0000256" key="7">
    <source>
        <dbReference type="ARBA" id="ARBA00023157"/>
    </source>
</evidence>
<feature type="disulfide bond" evidence="10">
    <location>
        <begin position="290"/>
        <end position="308"/>
    </location>
</feature>
<feature type="disulfide bond" evidence="10">
    <location>
        <begin position="108"/>
        <end position="126"/>
    </location>
</feature>
<comment type="subcellular location">
    <subcellularLocation>
        <location evidence="1">Membrane</location>
        <topology evidence="1">Single-pass membrane protein</topology>
    </subcellularLocation>
</comment>
<evidence type="ECO:0000313" key="12">
    <source>
        <dbReference type="Proteomes" id="UP000326759"/>
    </source>
</evidence>
<evidence type="ECO:0000256" key="8">
    <source>
        <dbReference type="ARBA" id="ARBA00023170"/>
    </source>
</evidence>
<dbReference type="FunFam" id="4.10.400.10:FF:000011">
    <property type="entry name" value="Low-density lipoprotein receptor-related protein 1"/>
    <property type="match status" value="1"/>
</dbReference>
<gene>
    <name evidence="11" type="primary">Vldlr_0</name>
    <name evidence="11" type="ORF">Anas_07531</name>
</gene>
<dbReference type="AlphaFoldDB" id="A0A5N5TGU9"/>
<accession>A0A5N5TGU9</accession>
<dbReference type="FunFam" id="4.10.400.10:FF:000005">
    <property type="entry name" value="low-density lipoprotein receptor-related protein 1B"/>
    <property type="match status" value="1"/>
</dbReference>
<keyword evidence="11" id="KW-0449">Lipoprotein</keyword>
<reference evidence="11 12" key="1">
    <citation type="journal article" date="2019" name="PLoS Biol.">
        <title>Sex chromosomes control vertical transmission of feminizing Wolbachia symbionts in an isopod.</title>
        <authorList>
            <person name="Becking T."/>
            <person name="Chebbi M.A."/>
            <person name="Giraud I."/>
            <person name="Moumen B."/>
            <person name="Laverre T."/>
            <person name="Caubet Y."/>
            <person name="Peccoud J."/>
            <person name="Gilbert C."/>
            <person name="Cordaux R."/>
        </authorList>
    </citation>
    <scope>NUCLEOTIDE SEQUENCE [LARGE SCALE GENOMIC DNA]</scope>
    <source>
        <strain evidence="11">ANa2</strain>
        <tissue evidence="11">Whole body excluding digestive tract and cuticle</tissue>
    </source>
</reference>
<keyword evidence="3" id="KW-0732">Signal</keyword>
<dbReference type="GO" id="GO:0043235">
    <property type="term" value="C:receptor complex"/>
    <property type="evidence" value="ECO:0007669"/>
    <property type="project" value="TreeGrafter"/>
</dbReference>
<organism evidence="11 12">
    <name type="scientific">Armadillidium nasatum</name>
    <dbReference type="NCBI Taxonomy" id="96803"/>
    <lineage>
        <taxon>Eukaryota</taxon>
        <taxon>Metazoa</taxon>
        <taxon>Ecdysozoa</taxon>
        <taxon>Arthropoda</taxon>
        <taxon>Crustacea</taxon>
        <taxon>Multicrustacea</taxon>
        <taxon>Malacostraca</taxon>
        <taxon>Eumalacostraca</taxon>
        <taxon>Peracarida</taxon>
        <taxon>Isopoda</taxon>
        <taxon>Oniscidea</taxon>
        <taxon>Crinocheta</taxon>
        <taxon>Armadillidiidae</taxon>
        <taxon>Armadillidium</taxon>
    </lineage>
</organism>
<dbReference type="InterPro" id="IPR051221">
    <property type="entry name" value="LDLR-related"/>
</dbReference>
<keyword evidence="9" id="KW-0325">Glycoprotein</keyword>
<proteinExistence type="predicted"/>
<feature type="disulfide bond" evidence="10">
    <location>
        <begin position="68"/>
        <end position="86"/>
    </location>
</feature>